<name>A0ABR8XJJ2_9BACL</name>
<protein>
    <submittedName>
        <fullName evidence="5">Spo0B domain-containing protein</fullName>
    </submittedName>
</protein>
<evidence type="ECO:0000313" key="6">
    <source>
        <dbReference type="Proteomes" id="UP000600565"/>
    </source>
</evidence>
<evidence type="ECO:0000256" key="1">
    <source>
        <dbReference type="ARBA" id="ARBA00022553"/>
    </source>
</evidence>
<keyword evidence="6" id="KW-1185">Reference proteome</keyword>
<dbReference type="InterPro" id="IPR039506">
    <property type="entry name" value="SPOB_a"/>
</dbReference>
<feature type="domain" description="SpoOB alpha-helical" evidence="4">
    <location>
        <begin position="7"/>
        <end position="58"/>
    </location>
</feature>
<gene>
    <name evidence="5" type="ORF">H9632_03415</name>
</gene>
<dbReference type="EMBL" id="JACSPW010000002">
    <property type="protein sequence ID" value="MBD8032104.1"/>
    <property type="molecule type" value="Genomic_DNA"/>
</dbReference>
<sequence>MTDSKLTVTEALRYANHDFLNHLHLIQMNLDLGRVDDAKKVIFEQSEHCKMLSNINRLQLPNTMEWLHTVQWRFPAIQLQMDSDVSAPVESKYDEAITQYLENTIIHVYDTLDPYEEHKLQLSIEAKENKWNISFHLTGKWEQSLFSIEQNIFGVDTYEQTNTSWRYVLHMHEE</sequence>
<reference evidence="5 6" key="1">
    <citation type="submission" date="2020-08" db="EMBL/GenBank/DDBJ databases">
        <title>A Genomic Blueprint of the Chicken Gut Microbiome.</title>
        <authorList>
            <person name="Gilroy R."/>
            <person name="Ravi A."/>
            <person name="Getino M."/>
            <person name="Pursley I."/>
            <person name="Horton D.L."/>
            <person name="Alikhan N.-F."/>
            <person name="Baker D."/>
            <person name="Gharbi K."/>
            <person name="Hall N."/>
            <person name="Watson M."/>
            <person name="Adriaenssens E.M."/>
            <person name="Foster-Nyarko E."/>
            <person name="Jarju S."/>
            <person name="Secka A."/>
            <person name="Antonio M."/>
            <person name="Oren A."/>
            <person name="Chaudhuri R."/>
            <person name="La Ragione R.M."/>
            <person name="Hildebrand F."/>
            <person name="Pallen M.J."/>
        </authorList>
    </citation>
    <scope>NUCLEOTIDE SEQUENCE [LARGE SCALE GENOMIC DNA]</scope>
    <source>
        <strain evidence="5 6">Sa1YVA6</strain>
    </source>
</reference>
<evidence type="ECO:0000313" key="5">
    <source>
        <dbReference type="EMBL" id="MBD8032104.1"/>
    </source>
</evidence>
<keyword evidence="2" id="KW-0808">Transferase</keyword>
<evidence type="ECO:0000256" key="3">
    <source>
        <dbReference type="ARBA" id="ARBA00022777"/>
    </source>
</evidence>
<dbReference type="InterPro" id="IPR037100">
    <property type="entry name" value="Spo0B_C_sf"/>
</dbReference>
<comment type="caution">
    <text evidence="5">The sequence shown here is derived from an EMBL/GenBank/DDBJ whole genome shotgun (WGS) entry which is preliminary data.</text>
</comment>
<evidence type="ECO:0000256" key="2">
    <source>
        <dbReference type="ARBA" id="ARBA00022679"/>
    </source>
</evidence>
<dbReference type="InterPro" id="IPR016120">
    <property type="entry name" value="Sig_transdc_His_kin_SpoOB"/>
</dbReference>
<proteinExistence type="predicted"/>
<keyword evidence="3" id="KW-0418">Kinase</keyword>
<dbReference type="RefSeq" id="WP_191702715.1">
    <property type="nucleotide sequence ID" value="NZ_JACSPW010000002.1"/>
</dbReference>
<organism evidence="5 6">
    <name type="scientific">Solibacillus merdavium</name>
    <dbReference type="NCBI Taxonomy" id="2762218"/>
    <lineage>
        <taxon>Bacteria</taxon>
        <taxon>Bacillati</taxon>
        <taxon>Bacillota</taxon>
        <taxon>Bacilli</taxon>
        <taxon>Bacillales</taxon>
        <taxon>Caryophanaceae</taxon>
        <taxon>Solibacillus</taxon>
    </lineage>
</organism>
<dbReference type="Gene3D" id="1.10.287.130">
    <property type="match status" value="1"/>
</dbReference>
<accession>A0ABR8XJJ2</accession>
<dbReference type="SUPFAM" id="SSF55890">
    <property type="entry name" value="Sporulation response regulatory protein Spo0B"/>
    <property type="match status" value="1"/>
</dbReference>
<evidence type="ECO:0000259" key="4">
    <source>
        <dbReference type="Pfam" id="PF14689"/>
    </source>
</evidence>
<dbReference type="Gene3D" id="3.30.565.30">
    <property type="entry name" value="Sporulation initiation phosphotransferase B (SpoOB), C-terminal domain"/>
    <property type="match status" value="1"/>
</dbReference>
<dbReference type="Proteomes" id="UP000600565">
    <property type="component" value="Unassembled WGS sequence"/>
</dbReference>
<dbReference type="Pfam" id="PF14689">
    <property type="entry name" value="SPOB_a"/>
    <property type="match status" value="1"/>
</dbReference>
<keyword evidence="1" id="KW-0597">Phosphoprotein</keyword>